<feature type="region of interest" description="Disordered" evidence="1">
    <location>
        <begin position="235"/>
        <end position="278"/>
    </location>
</feature>
<feature type="compositionally biased region" description="Basic and acidic residues" evidence="1">
    <location>
        <begin position="470"/>
        <end position="480"/>
    </location>
</feature>
<feature type="compositionally biased region" description="Low complexity" evidence="1">
    <location>
        <begin position="11"/>
        <end position="24"/>
    </location>
</feature>
<keyword evidence="3" id="KW-1185">Reference proteome</keyword>
<feature type="compositionally biased region" description="Low complexity" evidence="1">
    <location>
        <begin position="52"/>
        <end position="61"/>
    </location>
</feature>
<reference evidence="2 3" key="1">
    <citation type="submission" date="2016-07" db="EMBL/GenBank/DDBJ databases">
        <title>Pervasive Adenine N6-methylation of Active Genes in Fungi.</title>
        <authorList>
            <consortium name="DOE Joint Genome Institute"/>
            <person name="Mondo S.J."/>
            <person name="Dannebaum R.O."/>
            <person name="Kuo R.C."/>
            <person name="Labutti K."/>
            <person name="Haridas S."/>
            <person name="Kuo A."/>
            <person name="Salamov A."/>
            <person name="Ahrendt S.R."/>
            <person name="Lipzen A."/>
            <person name="Sullivan W."/>
            <person name="Andreopoulos W.B."/>
            <person name="Clum A."/>
            <person name="Lindquist E."/>
            <person name="Daum C."/>
            <person name="Ramamoorthy G.K."/>
            <person name="Gryganskyi A."/>
            <person name="Culley D."/>
            <person name="Magnuson J.K."/>
            <person name="James T.Y."/>
            <person name="O'Malley M.A."/>
            <person name="Stajich J.E."/>
            <person name="Spatafora J.W."/>
            <person name="Visel A."/>
            <person name="Grigoriev I.V."/>
        </authorList>
    </citation>
    <scope>NUCLEOTIDE SEQUENCE [LARGE SCALE GENOMIC DNA]</scope>
    <source>
        <strain evidence="2 3">62-1032</strain>
    </source>
</reference>
<organism evidence="2 3">
    <name type="scientific">Leucosporidium creatinivorum</name>
    <dbReference type="NCBI Taxonomy" id="106004"/>
    <lineage>
        <taxon>Eukaryota</taxon>
        <taxon>Fungi</taxon>
        <taxon>Dikarya</taxon>
        <taxon>Basidiomycota</taxon>
        <taxon>Pucciniomycotina</taxon>
        <taxon>Microbotryomycetes</taxon>
        <taxon>Leucosporidiales</taxon>
        <taxon>Leucosporidium</taxon>
    </lineage>
</organism>
<sequence length="599" mass="62742">MVGMGGHSYISSDDLQSLDLSPSSTRINNLPPPLSQSPLSSPSLDYSEDTKSTLSTSTSTTQQRKRVAFCPLALLIQCAAEGEKDPALLQSTQLQQQKGRPRIAVRTYSLDTPNLTSATTRAWRSVCAGFNSSLQPLLTPSHSVRSPSPERERESTSFARSRSYSDPALRVPEMRGRQRKEEEEDVGFVPEGGEGRGLKIRLPGLTRRCCPSAALATSPPCKGILKPCSFGSTTTTTLEPTTNDEKDPRPSTPPLPLTLGAEPSSSSSTTIDDPYPPISILATHPSALTLPLSLSRSPSHTTSTSPPSQSSSSLAPPSSDSAPGPQIVPLAPCCPHCTAGAEYGRQCSEGEYVEKWSKSARRKRRRDSKAQEEREKMGGCPGALFGRVALGSGRRESEEEEGSGSGSDQDEQEGEGQGPNAATAAAAEGGLAGAVVDEVQVERKRRGEKDDLEVFAEEGSSEEELGGGVDHAEQEKKPEMKTTTALLTPPMSPESTFAHKNLSNAPATTTGTPPSPPSPPLSPSESAPSSSTPSSRASAPPPTAPTPTPPTPPTTTTSKRRFSLSLPSISAARVLSGAGRGIVEAGMVAGVGGAGGRWG</sequence>
<feature type="region of interest" description="Disordered" evidence="1">
    <location>
        <begin position="291"/>
        <end position="326"/>
    </location>
</feature>
<name>A0A1Y2E8R4_9BASI</name>
<feature type="compositionally biased region" description="Acidic residues" evidence="1">
    <location>
        <begin position="450"/>
        <end position="465"/>
    </location>
</feature>
<feature type="compositionally biased region" description="Acidic residues" evidence="1">
    <location>
        <begin position="398"/>
        <end position="414"/>
    </location>
</feature>
<dbReference type="EMBL" id="MCGR01000060">
    <property type="protein sequence ID" value="ORY67948.1"/>
    <property type="molecule type" value="Genomic_DNA"/>
</dbReference>
<feature type="compositionally biased region" description="Basic and acidic residues" evidence="1">
    <location>
        <begin position="440"/>
        <end position="449"/>
    </location>
</feature>
<feature type="compositionally biased region" description="Basic and acidic residues" evidence="1">
    <location>
        <begin position="368"/>
        <end position="377"/>
    </location>
</feature>
<protein>
    <submittedName>
        <fullName evidence="2">Uncharacterized protein</fullName>
    </submittedName>
</protein>
<feature type="compositionally biased region" description="Pro residues" evidence="1">
    <location>
        <begin position="539"/>
        <end position="553"/>
    </location>
</feature>
<evidence type="ECO:0000313" key="3">
    <source>
        <dbReference type="Proteomes" id="UP000193467"/>
    </source>
</evidence>
<feature type="compositionally biased region" description="Low complexity" evidence="1">
    <location>
        <begin position="503"/>
        <end position="512"/>
    </location>
</feature>
<dbReference type="AlphaFoldDB" id="A0A1Y2E8R4"/>
<feature type="compositionally biased region" description="Basic and acidic residues" evidence="1">
    <location>
        <begin position="172"/>
        <end position="181"/>
    </location>
</feature>
<evidence type="ECO:0000256" key="1">
    <source>
        <dbReference type="SAM" id="MobiDB-lite"/>
    </source>
</evidence>
<feature type="region of interest" description="Disordered" evidence="1">
    <location>
        <begin position="138"/>
        <end position="195"/>
    </location>
</feature>
<dbReference type="InParanoid" id="A0A1Y2E8R4"/>
<comment type="caution">
    <text evidence="2">The sequence shown here is derived from an EMBL/GenBank/DDBJ whole genome shotgun (WGS) entry which is preliminary data.</text>
</comment>
<feature type="compositionally biased region" description="Low complexity" evidence="1">
    <location>
        <begin position="523"/>
        <end position="538"/>
    </location>
</feature>
<feature type="compositionally biased region" description="Pro residues" evidence="1">
    <location>
        <begin position="513"/>
        <end position="522"/>
    </location>
</feature>
<proteinExistence type="predicted"/>
<gene>
    <name evidence="2" type="ORF">BCR35DRAFT_334462</name>
</gene>
<feature type="region of interest" description="Disordered" evidence="1">
    <location>
        <begin position="1"/>
        <end position="61"/>
    </location>
</feature>
<feature type="region of interest" description="Disordered" evidence="1">
    <location>
        <begin position="353"/>
        <end position="566"/>
    </location>
</feature>
<feature type="compositionally biased region" description="Low complexity" evidence="1">
    <location>
        <begin position="418"/>
        <end position="429"/>
    </location>
</feature>
<dbReference type="OrthoDB" id="2537414at2759"/>
<feature type="compositionally biased region" description="Low complexity" evidence="1">
    <location>
        <begin position="291"/>
        <end position="323"/>
    </location>
</feature>
<feature type="compositionally biased region" description="Basic residues" evidence="1">
    <location>
        <begin position="358"/>
        <end position="367"/>
    </location>
</feature>
<accession>A0A1Y2E8R4</accession>
<evidence type="ECO:0000313" key="2">
    <source>
        <dbReference type="EMBL" id="ORY67948.1"/>
    </source>
</evidence>
<dbReference type="Proteomes" id="UP000193467">
    <property type="component" value="Unassembled WGS sequence"/>
</dbReference>